<dbReference type="AlphaFoldDB" id="A0A392QN69"/>
<accession>A0A392QN69</accession>
<organism evidence="1 2">
    <name type="scientific">Trifolium medium</name>
    <dbReference type="NCBI Taxonomy" id="97028"/>
    <lineage>
        <taxon>Eukaryota</taxon>
        <taxon>Viridiplantae</taxon>
        <taxon>Streptophyta</taxon>
        <taxon>Embryophyta</taxon>
        <taxon>Tracheophyta</taxon>
        <taxon>Spermatophyta</taxon>
        <taxon>Magnoliopsida</taxon>
        <taxon>eudicotyledons</taxon>
        <taxon>Gunneridae</taxon>
        <taxon>Pentapetalae</taxon>
        <taxon>rosids</taxon>
        <taxon>fabids</taxon>
        <taxon>Fabales</taxon>
        <taxon>Fabaceae</taxon>
        <taxon>Papilionoideae</taxon>
        <taxon>50 kb inversion clade</taxon>
        <taxon>NPAAA clade</taxon>
        <taxon>Hologalegina</taxon>
        <taxon>IRL clade</taxon>
        <taxon>Trifolieae</taxon>
        <taxon>Trifolium</taxon>
    </lineage>
</organism>
<dbReference type="Proteomes" id="UP000265520">
    <property type="component" value="Unassembled WGS sequence"/>
</dbReference>
<reference evidence="1 2" key="1">
    <citation type="journal article" date="2018" name="Front. Plant Sci.">
        <title>Red Clover (Trifolium pratense) and Zigzag Clover (T. medium) - A Picture of Genomic Similarities and Differences.</title>
        <authorList>
            <person name="Dluhosova J."/>
            <person name="Istvanek J."/>
            <person name="Nedelnik J."/>
            <person name="Repkova J."/>
        </authorList>
    </citation>
    <scope>NUCLEOTIDE SEQUENCE [LARGE SCALE GENOMIC DNA]</scope>
    <source>
        <strain evidence="2">cv. 10/8</strain>
        <tissue evidence="1">Leaf</tissue>
    </source>
</reference>
<name>A0A392QN69_9FABA</name>
<sequence length="42" mass="4517">QKEIARNKFHISLSAPMLALQVDMGKKPALVLASDADDCAGY</sequence>
<evidence type="ECO:0000313" key="2">
    <source>
        <dbReference type="Proteomes" id="UP000265520"/>
    </source>
</evidence>
<evidence type="ECO:0000313" key="1">
    <source>
        <dbReference type="EMBL" id="MCI25407.1"/>
    </source>
</evidence>
<keyword evidence="2" id="KW-1185">Reference proteome</keyword>
<feature type="non-terminal residue" evidence="1">
    <location>
        <position position="1"/>
    </location>
</feature>
<protein>
    <submittedName>
        <fullName evidence="1">Uncharacterized protein</fullName>
    </submittedName>
</protein>
<proteinExistence type="predicted"/>
<comment type="caution">
    <text evidence="1">The sequence shown here is derived from an EMBL/GenBank/DDBJ whole genome shotgun (WGS) entry which is preliminary data.</text>
</comment>
<dbReference type="EMBL" id="LXQA010147048">
    <property type="protein sequence ID" value="MCI25407.1"/>
    <property type="molecule type" value="Genomic_DNA"/>
</dbReference>